<dbReference type="GO" id="GO:0004252">
    <property type="term" value="F:serine-type endopeptidase activity"/>
    <property type="evidence" value="ECO:0007669"/>
    <property type="project" value="InterPro"/>
</dbReference>
<keyword evidence="5 12" id="KW-0812">Transmembrane</keyword>
<dbReference type="FunFam" id="3.40.50.1820:FF:000003">
    <property type="entry name" value="Dipeptidyl peptidase 4"/>
    <property type="match status" value="1"/>
</dbReference>
<evidence type="ECO:0000256" key="6">
    <source>
        <dbReference type="ARBA" id="ARBA00022801"/>
    </source>
</evidence>
<organism evidence="15 16">
    <name type="scientific">Pocillopora damicornis</name>
    <name type="common">Cauliflower coral</name>
    <name type="synonym">Millepora damicornis</name>
    <dbReference type="NCBI Taxonomy" id="46731"/>
    <lineage>
        <taxon>Eukaryota</taxon>
        <taxon>Metazoa</taxon>
        <taxon>Cnidaria</taxon>
        <taxon>Anthozoa</taxon>
        <taxon>Hexacorallia</taxon>
        <taxon>Scleractinia</taxon>
        <taxon>Astrocoeniina</taxon>
        <taxon>Pocilloporidae</taxon>
        <taxon>Pocillopora</taxon>
    </lineage>
</organism>
<comment type="subcellular location">
    <subcellularLocation>
        <location evidence="1">Cell projection</location>
        <location evidence="1">Invadopodium membrane</location>
        <topology evidence="1">Single-pass type II membrane protein</topology>
    </subcellularLocation>
    <subcellularLocation>
        <location evidence="2">Cell projection</location>
        <location evidence="2">Lamellipodium membrane</location>
        <topology evidence="2">Single-pass type II membrane protein</topology>
    </subcellularLocation>
</comment>
<feature type="non-terminal residue" evidence="15">
    <location>
        <position position="678"/>
    </location>
</feature>
<keyword evidence="10 12" id="KW-0472">Membrane</keyword>
<comment type="caution">
    <text evidence="15">The sequence shown here is derived from an EMBL/GenBank/DDBJ whole genome shotgun (WGS) entry which is preliminary data.</text>
</comment>
<keyword evidence="11" id="KW-0325">Glycoprotein</keyword>
<dbReference type="InterPro" id="IPR001375">
    <property type="entry name" value="Peptidase_S9_cat"/>
</dbReference>
<dbReference type="PANTHER" id="PTHR11731:SF200">
    <property type="entry name" value="DIPEPTIDYL PEPTIDASE 10, ISOFORM B"/>
    <property type="match status" value="1"/>
</dbReference>
<evidence type="ECO:0000256" key="9">
    <source>
        <dbReference type="ARBA" id="ARBA00022989"/>
    </source>
</evidence>
<evidence type="ECO:0000256" key="11">
    <source>
        <dbReference type="ARBA" id="ARBA00023180"/>
    </source>
</evidence>
<accession>A0A3M6TC27</accession>
<dbReference type="STRING" id="46731.A0A3M6TC27"/>
<evidence type="ECO:0000259" key="13">
    <source>
        <dbReference type="Pfam" id="PF00326"/>
    </source>
</evidence>
<evidence type="ECO:0000313" key="15">
    <source>
        <dbReference type="EMBL" id="RMX38942.1"/>
    </source>
</evidence>
<dbReference type="Proteomes" id="UP000275408">
    <property type="component" value="Unassembled WGS sequence"/>
</dbReference>
<dbReference type="Gene3D" id="3.40.50.1820">
    <property type="entry name" value="alpha/beta hydrolase"/>
    <property type="match status" value="1"/>
</dbReference>
<dbReference type="SUPFAM" id="SSF82171">
    <property type="entry name" value="DPP6 N-terminal domain-like"/>
    <property type="match status" value="1"/>
</dbReference>
<sequence length="678" mass="76680">MRTNSQVFKFGIPLIVVSVLVGVAMILAITLSGKPRTKAEDQKLSRRSSDLTTFSTATTLTPHFLSDGRQDNFNVSNYWISSNGKWVLLASNKRKLYRRSFFADYYVYNFEKGSTFRVIPPDPNKQIQLAIWGNNDTSIGFVQDNNIYWLDKIGGTVHTITDNGKENELFNGVPDWDVTSTNVAMWFSPDGRYLAYAQSNDTQIKWFSYLWYGKYSDMYTTVKKIAYPKPGSPNPVVKIKMVDLNKLPSKKSQVPNTMDLNPPADFTNVVQDTSIASICDAPSGNCAENQRTQVTNGWVDTKTYLPPNPWFSKDGSYYVTLIPSPQGNGGSFIHLAQVMVTPSGKDNITFLTFGTWEVVKILAFKKDTETVVQKHRLETGIFTDGDCKYFAASFSLEASWYILTCYGPNVPRVTLHKTNSSTWYKDLEMNRALEKKMSELATPKRRNFKIPAGKYDLLATEFLPPNFDENKKYAVHFEVYGGPGSQRVTELFFKQLGWIAYLVSNFDIIVVMVDGRGTGNRGESFKQAVYKLLGEYEAQDVITAGRYMQEKKYVDPKKLSVWGWSFGGFLTSYVLSKNSGVFKCGIAVAPVTDWRYYDSAYTERYMGVPKDNEAGYRNTSLLSRAAQFSNVDYLIIHGAADDNVHYQHTAQMVRALTEAEVKFRVQKLPFLSIKETAT</sequence>
<evidence type="ECO:0000256" key="5">
    <source>
        <dbReference type="ARBA" id="ARBA00022692"/>
    </source>
</evidence>
<dbReference type="InterPro" id="IPR002471">
    <property type="entry name" value="Pept_S9_AS"/>
</dbReference>
<name>A0A3M6TC27_POCDA</name>
<evidence type="ECO:0000256" key="10">
    <source>
        <dbReference type="ARBA" id="ARBA00023136"/>
    </source>
</evidence>
<dbReference type="PROSITE" id="PS00708">
    <property type="entry name" value="PRO_ENDOPEP_SER"/>
    <property type="match status" value="1"/>
</dbReference>
<dbReference type="InterPro" id="IPR002469">
    <property type="entry name" value="Peptidase_S9B_N"/>
</dbReference>
<reference evidence="15 16" key="1">
    <citation type="journal article" date="2018" name="Sci. Rep.">
        <title>Comparative analysis of the Pocillopora damicornis genome highlights role of immune system in coral evolution.</title>
        <authorList>
            <person name="Cunning R."/>
            <person name="Bay R.A."/>
            <person name="Gillette P."/>
            <person name="Baker A.C."/>
            <person name="Traylor-Knowles N."/>
        </authorList>
    </citation>
    <scope>NUCLEOTIDE SEQUENCE [LARGE SCALE GENOMIC DNA]</scope>
    <source>
        <strain evidence="15">RSMAS</strain>
        <tissue evidence="15">Whole animal</tissue>
    </source>
</reference>
<feature type="domain" description="Peptidase S9 prolyl oligopeptidase catalytic" evidence="13">
    <location>
        <begin position="496"/>
        <end position="666"/>
    </location>
</feature>
<dbReference type="InterPro" id="IPR029058">
    <property type="entry name" value="AB_hydrolase_fold"/>
</dbReference>
<keyword evidence="7" id="KW-0720">Serine protease</keyword>
<feature type="domain" description="Dipeptidylpeptidase IV N-terminal" evidence="14">
    <location>
        <begin position="81"/>
        <end position="371"/>
    </location>
</feature>
<evidence type="ECO:0000256" key="1">
    <source>
        <dbReference type="ARBA" id="ARBA00004341"/>
    </source>
</evidence>
<evidence type="ECO:0000256" key="8">
    <source>
        <dbReference type="ARBA" id="ARBA00022968"/>
    </source>
</evidence>
<evidence type="ECO:0000259" key="14">
    <source>
        <dbReference type="Pfam" id="PF00930"/>
    </source>
</evidence>
<dbReference type="SUPFAM" id="SSF53474">
    <property type="entry name" value="alpha/beta-Hydrolases"/>
    <property type="match status" value="1"/>
</dbReference>
<keyword evidence="6" id="KW-0378">Hydrolase</keyword>
<dbReference type="Pfam" id="PF00930">
    <property type="entry name" value="DPPIV_N"/>
    <property type="match status" value="1"/>
</dbReference>
<dbReference type="OrthoDB" id="16520at2759"/>
<dbReference type="GO" id="GO:0006508">
    <property type="term" value="P:proteolysis"/>
    <property type="evidence" value="ECO:0007669"/>
    <property type="project" value="UniProtKB-KW"/>
</dbReference>
<evidence type="ECO:0000256" key="12">
    <source>
        <dbReference type="SAM" id="Phobius"/>
    </source>
</evidence>
<keyword evidence="16" id="KW-1185">Reference proteome</keyword>
<dbReference type="AlphaFoldDB" id="A0A3M6TC27"/>
<evidence type="ECO:0000256" key="4">
    <source>
        <dbReference type="ARBA" id="ARBA00022670"/>
    </source>
</evidence>
<evidence type="ECO:0000256" key="3">
    <source>
        <dbReference type="ARBA" id="ARBA00022438"/>
    </source>
</evidence>
<evidence type="ECO:0000313" key="16">
    <source>
        <dbReference type="Proteomes" id="UP000275408"/>
    </source>
</evidence>
<dbReference type="GO" id="GO:0004177">
    <property type="term" value="F:aminopeptidase activity"/>
    <property type="evidence" value="ECO:0007669"/>
    <property type="project" value="UniProtKB-KW"/>
</dbReference>
<dbReference type="InterPro" id="IPR050278">
    <property type="entry name" value="Serine_Prot_S9B/DPPIV"/>
</dbReference>
<dbReference type="Gene3D" id="2.140.10.30">
    <property type="entry name" value="Dipeptidylpeptidase IV, N-terminal domain"/>
    <property type="match status" value="1"/>
</dbReference>
<gene>
    <name evidence="15" type="ORF">pdam_00016432</name>
</gene>
<dbReference type="EMBL" id="RCHS01003911">
    <property type="protein sequence ID" value="RMX38942.1"/>
    <property type="molecule type" value="Genomic_DNA"/>
</dbReference>
<keyword evidence="4" id="KW-0645">Protease</keyword>
<dbReference type="PANTHER" id="PTHR11731">
    <property type="entry name" value="PROTEASE FAMILY S9B,C DIPEPTIDYL-PEPTIDASE IV-RELATED"/>
    <property type="match status" value="1"/>
</dbReference>
<dbReference type="GO" id="GO:0031258">
    <property type="term" value="C:lamellipodium membrane"/>
    <property type="evidence" value="ECO:0007669"/>
    <property type="project" value="UniProtKB-SubCell"/>
</dbReference>
<evidence type="ECO:0000256" key="7">
    <source>
        <dbReference type="ARBA" id="ARBA00022825"/>
    </source>
</evidence>
<keyword evidence="3" id="KW-0031">Aminopeptidase</keyword>
<proteinExistence type="predicted"/>
<evidence type="ECO:0000256" key="2">
    <source>
        <dbReference type="ARBA" id="ARBA00004485"/>
    </source>
</evidence>
<protein>
    <submittedName>
        <fullName evidence="15">Uncharacterized protein</fullName>
    </submittedName>
</protein>
<keyword evidence="8" id="KW-0735">Signal-anchor</keyword>
<feature type="transmembrane region" description="Helical" evidence="12">
    <location>
        <begin position="12"/>
        <end position="33"/>
    </location>
</feature>
<keyword evidence="9 12" id="KW-1133">Transmembrane helix</keyword>
<dbReference type="GO" id="GO:0008239">
    <property type="term" value="F:dipeptidyl-peptidase activity"/>
    <property type="evidence" value="ECO:0007669"/>
    <property type="project" value="TreeGrafter"/>
</dbReference>
<dbReference type="Pfam" id="PF00326">
    <property type="entry name" value="Peptidase_S9"/>
    <property type="match status" value="1"/>
</dbReference>